<dbReference type="HOGENOM" id="CLU_434244_0_0_1"/>
<name>J5SR59_TRIAS</name>
<organism evidence="3 4">
    <name type="scientific">Trichosporon asahii var. asahii (strain ATCC 90039 / CBS 2479 / JCM 2466 / KCTC 7840 / NBRC 103889/ NCYC 2677 / UAMH 7654)</name>
    <name type="common">Yeast</name>
    <dbReference type="NCBI Taxonomy" id="1186058"/>
    <lineage>
        <taxon>Eukaryota</taxon>
        <taxon>Fungi</taxon>
        <taxon>Dikarya</taxon>
        <taxon>Basidiomycota</taxon>
        <taxon>Agaricomycotina</taxon>
        <taxon>Tremellomycetes</taxon>
        <taxon>Trichosporonales</taxon>
        <taxon>Trichosporonaceae</taxon>
        <taxon>Trichosporon</taxon>
    </lineage>
</organism>
<dbReference type="Proteomes" id="UP000002748">
    <property type="component" value="Unassembled WGS sequence"/>
</dbReference>
<dbReference type="PANTHER" id="PTHR43662:SF3">
    <property type="entry name" value="DOMAIN PROTEIN, PUTATIVE (AFU_ORTHOLOGUE AFUA_6G11970)-RELATED"/>
    <property type="match status" value="1"/>
</dbReference>
<dbReference type="EMBL" id="ALBS01000264">
    <property type="protein sequence ID" value="EJT47076.1"/>
    <property type="molecule type" value="Genomic_DNA"/>
</dbReference>
<feature type="domain" description="DUF1996" evidence="2">
    <location>
        <begin position="45"/>
        <end position="282"/>
    </location>
</feature>
<feature type="chain" id="PRO_5003785559" description="DUF1996 domain-containing protein" evidence="1">
    <location>
        <begin position="17"/>
        <end position="560"/>
    </location>
</feature>
<dbReference type="AlphaFoldDB" id="J5SR59"/>
<accession>J5SR59</accession>
<dbReference type="VEuPathDB" id="FungiDB:A1Q1_04185"/>
<dbReference type="KEGG" id="tasa:A1Q1_04185"/>
<keyword evidence="1" id="KW-0732">Signal</keyword>
<reference evidence="3 4" key="1">
    <citation type="journal article" date="2012" name="Eukaryot. Cell">
        <title>Draft genome sequence of CBS 2479, the standard type strain of Trichosporon asahii.</title>
        <authorList>
            <person name="Yang R.Y."/>
            <person name="Li H.T."/>
            <person name="Zhu H."/>
            <person name="Zhou G.P."/>
            <person name="Wang M."/>
            <person name="Wang L."/>
        </authorList>
    </citation>
    <scope>NUCLEOTIDE SEQUENCE [LARGE SCALE GENOMIC DNA]</scope>
    <source>
        <strain evidence="4">ATCC 90039 / CBS 2479 / JCM 2466 / KCTC 7840 / NCYC 2677 / UAMH 7654</strain>
    </source>
</reference>
<evidence type="ECO:0000313" key="4">
    <source>
        <dbReference type="Proteomes" id="UP000002748"/>
    </source>
</evidence>
<sequence length="560" mass="62309">MRLLAALSALVALASAAPTSKDAPVSIDGRFVLGSSGMLTISRMDPIVAPGEVAGHVHKVFGGSGFRSLMNTPDDNDKSECTTVKVTADKSNYWSPILYYINQNDTYSAIPGASKIYYMLHNRTAPITAFPKGLRMISGTATRRDPGAIQVQGVRLTLDAYLSQPVSNQQYLPNGTHHPQLPGQNYAQLNVYFPNCGWANQSLDSWDHFSHMTWMVENEDWAINSRTCPESHPIMYPMLFMETFWYLDDRMTREWRHDKPNFILSNGDTTGLTWHSDFIAGWDEDVLQNAIDHCLYVGEKLEDCPAFDGLLQFWPDLELQNCRMQSQIPAEDVGYYRPLEHLPGCNPRWDWDGPIDKPTDCPWYDKTKSPGWTSPNLQYMGTQNVDVPMVLPNVDTSNVSSLQPMTGYKWDNVTNKYTFIPKFVPWARDRNGEKNITTVLVGTQADVDKNQFIIKGENDVATGYAQDSWASTSWTGLTPKKRISADRLKASIAGAVPNAKYSRYCWRDQPWYGFPCEDGRPKAGSGSGGGSGGTASGAAPRRVHVGWLVAAVFAGVTAMV</sequence>
<gene>
    <name evidence="3" type="ORF">A1Q1_04185</name>
</gene>
<dbReference type="PANTHER" id="PTHR43662">
    <property type="match status" value="1"/>
</dbReference>
<feature type="signal peptide" evidence="1">
    <location>
        <begin position="1"/>
        <end position="16"/>
    </location>
</feature>
<evidence type="ECO:0000256" key="1">
    <source>
        <dbReference type="SAM" id="SignalP"/>
    </source>
</evidence>
<evidence type="ECO:0000313" key="3">
    <source>
        <dbReference type="EMBL" id="EJT47076.1"/>
    </source>
</evidence>
<proteinExistence type="predicted"/>
<protein>
    <recommendedName>
        <fullName evidence="2">DUF1996 domain-containing protein</fullName>
    </recommendedName>
</protein>
<dbReference type="InterPro" id="IPR018535">
    <property type="entry name" value="DUF1996"/>
</dbReference>
<dbReference type="RefSeq" id="XP_014178037.1">
    <property type="nucleotide sequence ID" value="XM_014322562.1"/>
</dbReference>
<dbReference type="OrthoDB" id="74764at2759"/>
<comment type="caution">
    <text evidence="3">The sequence shown here is derived from an EMBL/GenBank/DDBJ whole genome shotgun (WGS) entry which is preliminary data.</text>
</comment>
<dbReference type="Pfam" id="PF09362">
    <property type="entry name" value="DUF1996"/>
    <property type="match status" value="1"/>
</dbReference>
<dbReference type="GeneID" id="25987698"/>
<evidence type="ECO:0000259" key="2">
    <source>
        <dbReference type="Pfam" id="PF09362"/>
    </source>
</evidence>